<keyword evidence="1" id="KW-0472">Membrane</keyword>
<keyword evidence="1" id="KW-0812">Transmembrane</keyword>
<feature type="transmembrane region" description="Helical" evidence="1">
    <location>
        <begin position="123"/>
        <end position="141"/>
    </location>
</feature>
<keyword evidence="3" id="KW-1185">Reference proteome</keyword>
<dbReference type="AlphaFoldDB" id="X6MSN4"/>
<organism evidence="2 3">
    <name type="scientific">Reticulomyxa filosa</name>
    <dbReference type="NCBI Taxonomy" id="46433"/>
    <lineage>
        <taxon>Eukaryota</taxon>
        <taxon>Sar</taxon>
        <taxon>Rhizaria</taxon>
        <taxon>Retaria</taxon>
        <taxon>Foraminifera</taxon>
        <taxon>Monothalamids</taxon>
        <taxon>Reticulomyxidae</taxon>
        <taxon>Reticulomyxa</taxon>
    </lineage>
</organism>
<keyword evidence="1" id="KW-1133">Transmembrane helix</keyword>
<proteinExistence type="predicted"/>
<protein>
    <recommendedName>
        <fullName evidence="4">Kelch motif family protein</fullName>
    </recommendedName>
</protein>
<dbReference type="SUPFAM" id="SSF50965">
    <property type="entry name" value="Galactose oxidase, central domain"/>
    <property type="match status" value="1"/>
</dbReference>
<evidence type="ECO:0000313" key="3">
    <source>
        <dbReference type="Proteomes" id="UP000023152"/>
    </source>
</evidence>
<reference evidence="2 3" key="1">
    <citation type="journal article" date="2013" name="Curr. Biol.">
        <title>The Genome of the Foraminiferan Reticulomyxa filosa.</title>
        <authorList>
            <person name="Glockner G."/>
            <person name="Hulsmann N."/>
            <person name="Schleicher M."/>
            <person name="Noegel A.A."/>
            <person name="Eichinger L."/>
            <person name="Gallinger C."/>
            <person name="Pawlowski J."/>
            <person name="Sierra R."/>
            <person name="Euteneuer U."/>
            <person name="Pillet L."/>
            <person name="Moustafa A."/>
            <person name="Platzer M."/>
            <person name="Groth M."/>
            <person name="Szafranski K."/>
            <person name="Schliwa M."/>
        </authorList>
    </citation>
    <scope>NUCLEOTIDE SEQUENCE [LARGE SCALE GENOMIC DNA]</scope>
</reference>
<dbReference type="InterPro" id="IPR011043">
    <property type="entry name" value="Gal_Oxase/kelch_b-propeller"/>
</dbReference>
<dbReference type="Proteomes" id="UP000023152">
    <property type="component" value="Unassembled WGS sequence"/>
</dbReference>
<name>X6MSN4_RETFI</name>
<evidence type="ECO:0008006" key="4">
    <source>
        <dbReference type="Google" id="ProtNLM"/>
    </source>
</evidence>
<evidence type="ECO:0000313" key="2">
    <source>
        <dbReference type="EMBL" id="ETO16844.1"/>
    </source>
</evidence>
<sequence length="142" mass="16738">MTKTNEKKNKQYQMLLFCFKTGLSIEYDEDKNIFQFYQIPVYDNIASFYQYAYVCINDIILFFGGYGWNVFNSIRQMDDIQNTLPSSLYKRVAILSEEDNDIHIIGGQNDKNELLSTHMKTKVSVFDSLQLVMICLFIIYLF</sequence>
<accession>X6MSN4</accession>
<gene>
    <name evidence="2" type="ORF">RFI_20493</name>
</gene>
<dbReference type="EMBL" id="ASPP01017772">
    <property type="protein sequence ID" value="ETO16844.1"/>
    <property type="molecule type" value="Genomic_DNA"/>
</dbReference>
<comment type="caution">
    <text evidence="2">The sequence shown here is derived from an EMBL/GenBank/DDBJ whole genome shotgun (WGS) entry which is preliminary data.</text>
</comment>
<evidence type="ECO:0000256" key="1">
    <source>
        <dbReference type="SAM" id="Phobius"/>
    </source>
</evidence>